<evidence type="ECO:0000313" key="2">
    <source>
        <dbReference type="Proteomes" id="UP000217141"/>
    </source>
</evidence>
<reference evidence="1 2" key="1">
    <citation type="submission" date="2017-08" db="EMBL/GenBank/DDBJ databases">
        <title>Whole Genome Sequence of Sphingobium hydrophobicum C1: Insights into Adaption to the Electronic-waste Contaminated Sediment.</title>
        <authorList>
            <person name="Song D."/>
            <person name="Chen X."/>
            <person name="Xu M."/>
        </authorList>
    </citation>
    <scope>NUCLEOTIDE SEQUENCE [LARGE SCALE GENOMIC DNA]</scope>
    <source>
        <strain evidence="1 2">C1</strain>
    </source>
</reference>
<dbReference type="Pfam" id="PF03928">
    <property type="entry name" value="HbpS-like"/>
    <property type="match status" value="1"/>
</dbReference>
<evidence type="ECO:0000313" key="1">
    <source>
        <dbReference type="EMBL" id="ASY45682.1"/>
    </source>
</evidence>
<name>A0A249MWL5_SPHXE</name>
<gene>
    <name evidence="1" type="ORF">CJD35_06480</name>
</gene>
<dbReference type="Gene3D" id="3.30.450.150">
    <property type="entry name" value="Haem-degrading domain"/>
    <property type="match status" value="1"/>
</dbReference>
<sequence length="145" mass="14927">MNPVTYIQALPAASASQAMLAAAVRRAEQLGVRVNIAVVDGGGNLAGFIRMPGSFLSSIEMAIDKAYTAASFGMSTRGFGDLLETASRPVRDGMLRRPRLSEVPGGAPIMVDDQMLGAIGVSGASDEQDEDIATAALTALEGLTA</sequence>
<dbReference type="EMBL" id="CP022745">
    <property type="protein sequence ID" value="ASY45682.1"/>
    <property type="molecule type" value="Genomic_DNA"/>
</dbReference>
<dbReference type="SUPFAM" id="SSF143744">
    <property type="entry name" value="GlcG-like"/>
    <property type="match status" value="1"/>
</dbReference>
<dbReference type="InterPro" id="IPR038084">
    <property type="entry name" value="PduO/GlcC-like_sf"/>
</dbReference>
<protein>
    <recommendedName>
        <fullName evidence="3">Glc operon protein GlcG</fullName>
    </recommendedName>
</protein>
<organism evidence="1 2">
    <name type="scientific">Sphingobium xenophagum</name>
    <dbReference type="NCBI Taxonomy" id="121428"/>
    <lineage>
        <taxon>Bacteria</taxon>
        <taxon>Pseudomonadati</taxon>
        <taxon>Pseudomonadota</taxon>
        <taxon>Alphaproteobacteria</taxon>
        <taxon>Sphingomonadales</taxon>
        <taxon>Sphingomonadaceae</taxon>
        <taxon>Sphingobium</taxon>
    </lineage>
</organism>
<dbReference type="PANTHER" id="PTHR34309">
    <property type="entry name" value="SLR1406 PROTEIN"/>
    <property type="match status" value="1"/>
</dbReference>
<dbReference type="PANTHER" id="PTHR34309:SF1">
    <property type="entry name" value="PROTEIN GLCG"/>
    <property type="match status" value="1"/>
</dbReference>
<dbReference type="Proteomes" id="UP000217141">
    <property type="component" value="Chromosome I"/>
</dbReference>
<evidence type="ECO:0008006" key="3">
    <source>
        <dbReference type="Google" id="ProtNLM"/>
    </source>
</evidence>
<dbReference type="InterPro" id="IPR052517">
    <property type="entry name" value="GlcG_carb_metab_protein"/>
</dbReference>
<proteinExistence type="predicted"/>
<dbReference type="AlphaFoldDB" id="A0A249MWL5"/>
<dbReference type="KEGG" id="shyd:CJD35_06480"/>
<accession>A0A249MWL5</accession>
<dbReference type="InterPro" id="IPR005624">
    <property type="entry name" value="PduO/GlcC-like"/>
</dbReference>